<name>C5KH12_PERM5</name>
<dbReference type="OMA" id="HYEPHED"/>
<feature type="region of interest" description="Disordered" evidence="1">
    <location>
        <begin position="221"/>
        <end position="301"/>
    </location>
</feature>
<gene>
    <name evidence="2" type="ORF">Pmar_PMAR003330</name>
</gene>
<accession>C5KH12</accession>
<organism evidence="3">
    <name type="scientific">Perkinsus marinus (strain ATCC 50983 / TXsc)</name>
    <dbReference type="NCBI Taxonomy" id="423536"/>
    <lineage>
        <taxon>Eukaryota</taxon>
        <taxon>Sar</taxon>
        <taxon>Alveolata</taxon>
        <taxon>Perkinsozoa</taxon>
        <taxon>Perkinsea</taxon>
        <taxon>Perkinsida</taxon>
        <taxon>Perkinsidae</taxon>
        <taxon>Perkinsus</taxon>
    </lineage>
</organism>
<proteinExistence type="predicted"/>
<evidence type="ECO:0000313" key="3">
    <source>
        <dbReference type="Proteomes" id="UP000007800"/>
    </source>
</evidence>
<evidence type="ECO:0000256" key="1">
    <source>
        <dbReference type="SAM" id="MobiDB-lite"/>
    </source>
</evidence>
<dbReference type="EMBL" id="GG673069">
    <property type="protein sequence ID" value="EER15874.1"/>
    <property type="molecule type" value="Genomic_DNA"/>
</dbReference>
<feature type="compositionally biased region" description="Basic and acidic residues" evidence="1">
    <location>
        <begin position="284"/>
        <end position="301"/>
    </location>
</feature>
<reference evidence="2 3" key="1">
    <citation type="submission" date="2008-07" db="EMBL/GenBank/DDBJ databases">
        <authorList>
            <person name="El-Sayed N."/>
            <person name="Caler E."/>
            <person name="Inman J."/>
            <person name="Amedeo P."/>
            <person name="Hass B."/>
            <person name="Wortman J."/>
        </authorList>
    </citation>
    <scope>NUCLEOTIDE SEQUENCE [LARGE SCALE GENOMIC DNA]</scope>
    <source>
        <strain evidence="3">ATCC 50983 / TXsc</strain>
    </source>
</reference>
<dbReference type="AlphaFoldDB" id="C5KH12"/>
<dbReference type="RefSeq" id="XP_002784078.1">
    <property type="nucleotide sequence ID" value="XM_002784032.1"/>
</dbReference>
<keyword evidence="3" id="KW-1185">Reference proteome</keyword>
<dbReference type="Proteomes" id="UP000007800">
    <property type="component" value="Unassembled WGS sequence"/>
</dbReference>
<dbReference type="OrthoDB" id="441941at2759"/>
<protein>
    <submittedName>
        <fullName evidence="2">Uncharacterized protein</fullName>
    </submittedName>
</protein>
<dbReference type="GeneID" id="9060710"/>
<sequence>MTTTFTRSYSAAPAVYGGRYRDYWRGGNDASERSQSRGRSQWRTFNRDWDTWDKKGYYYSYYGSSDRSPSRGRYGSWSRYYGKTDDDWYSYKDYSNEGYWVGNWWYCGDGDWYWSRDTGYIKWKKEEEQEERDYYDDDYNKTSDYWEYTAETPKNDWTGEQWAALEDRQGTWWNSEDWNKGYYYDYGKSGENSDGHWDGRVDYGWHLSSKFPRAPKTLDEHYEPHEDVGTPGNPYIPLRDSAEVSWTQPSLSPPSAEPSMQEQHPIAVAEETVVEETGTVPGEENSRMNSEEVDKNEEVGC</sequence>
<evidence type="ECO:0000313" key="2">
    <source>
        <dbReference type="EMBL" id="EER15874.1"/>
    </source>
</evidence>
<dbReference type="InParanoid" id="C5KH12"/>